<keyword evidence="2" id="KW-1185">Reference proteome</keyword>
<evidence type="ECO:0000313" key="1">
    <source>
        <dbReference type="EMBL" id="SKB80090.1"/>
    </source>
</evidence>
<sequence>MRTPIIKNRKMETIKEKKSVFTEVNNKLDHVESMLMDFTKSKLVIMDKEYHLRDWMTLSDYCKKYNIKPSRLSNWIERGVVPGGSLIVIPELNGLKLIKDQAFMARSYRTRASAAAY</sequence>
<evidence type="ECO:0000313" key="2">
    <source>
        <dbReference type="Proteomes" id="UP000190897"/>
    </source>
</evidence>
<gene>
    <name evidence="1" type="ORF">SAMN05660293_02216</name>
</gene>
<evidence type="ECO:0008006" key="3">
    <source>
        <dbReference type="Google" id="ProtNLM"/>
    </source>
</evidence>
<organism evidence="1 2">
    <name type="scientific">Dyadobacter psychrophilus</name>
    <dbReference type="NCBI Taxonomy" id="651661"/>
    <lineage>
        <taxon>Bacteria</taxon>
        <taxon>Pseudomonadati</taxon>
        <taxon>Bacteroidota</taxon>
        <taxon>Cytophagia</taxon>
        <taxon>Cytophagales</taxon>
        <taxon>Spirosomataceae</taxon>
        <taxon>Dyadobacter</taxon>
    </lineage>
</organism>
<protein>
    <recommendedName>
        <fullName evidence="3">Helix-turn-helix domain-containing protein</fullName>
    </recommendedName>
</protein>
<proteinExistence type="predicted"/>
<dbReference type="EMBL" id="FUZA01000002">
    <property type="protein sequence ID" value="SKB80090.1"/>
    <property type="molecule type" value="Genomic_DNA"/>
</dbReference>
<name>A0A1T5E895_9BACT</name>
<accession>A0A1T5E895</accession>
<dbReference type="AlphaFoldDB" id="A0A1T5E895"/>
<dbReference type="Proteomes" id="UP000190897">
    <property type="component" value="Unassembled WGS sequence"/>
</dbReference>
<reference evidence="2" key="1">
    <citation type="submission" date="2017-02" db="EMBL/GenBank/DDBJ databases">
        <authorList>
            <person name="Varghese N."/>
            <person name="Submissions S."/>
        </authorList>
    </citation>
    <scope>NUCLEOTIDE SEQUENCE [LARGE SCALE GENOMIC DNA]</scope>
    <source>
        <strain evidence="2">DSM 22270</strain>
    </source>
</reference>